<keyword evidence="1" id="KW-0862">Zinc</keyword>
<feature type="domain" description="CCHC-type" evidence="3">
    <location>
        <begin position="258"/>
        <end position="273"/>
    </location>
</feature>
<evidence type="ECO:0000256" key="2">
    <source>
        <dbReference type="SAM" id="MobiDB-lite"/>
    </source>
</evidence>
<dbReference type="PANTHER" id="PTHR15503:SF22">
    <property type="entry name" value="TRANSPOSON TY3-I GAG POLYPROTEIN"/>
    <property type="match status" value="1"/>
</dbReference>
<dbReference type="InterPro" id="IPR032567">
    <property type="entry name" value="RTL1-rel"/>
</dbReference>
<feature type="region of interest" description="Disordered" evidence="2">
    <location>
        <begin position="1"/>
        <end position="28"/>
    </location>
</feature>
<dbReference type="InterPro" id="IPR036875">
    <property type="entry name" value="Znf_CCHC_sf"/>
</dbReference>
<keyword evidence="1" id="KW-0863">Zinc-finger</keyword>
<sequence>MSTTGPTSGERHRSSRDEDTRDGKRGIDVEPFYGDRAQLRRFLIQLKTLFKLEGSRYPSHQSRVLYASSRLRGSAFSWFEPYIGDFLTDTPEDETKAMFSNFEEFEKRIKQVFNISDEERVAATKIRQLKQRGSAAQYYSQFQQLAMHLDWDDGAKASAYYEGLSDSVKDQMLEGPPSDLKRLIDMSIRIDNRLYERRMEKKGGYRTMPRYSKNNHDYGDPMELDAMRQGHPSRNKGQRKGKFLSGKEREKCRNENLCFKCERPGHRARDCRSGAPADGLHMMTAGPVEKKADTTAEDLTTNGVGKETQKEPEQVRGSDIPSEDADKGAIHDNEQPSHGTLSWSACYNDSCHIHLSDKEAAGWFPYKPTKRKSQKPRYPCKDPETFAMMESDDIRHYAVIDDNDTYTLLLTDKWDHMPDRNGVGSSIYSPHGETKNRTCLVLLRKCTKLDCKYEYLVHSHDVIGDDAVDLSAAAEFMVMSRHESCSQEIRRAKKNTRLLPLLWRTTSAKQ</sequence>
<dbReference type="EMBL" id="NHZQ01000449">
    <property type="protein sequence ID" value="PSK33407.1"/>
    <property type="molecule type" value="Genomic_DNA"/>
</dbReference>
<feature type="compositionally biased region" description="Basic residues" evidence="2">
    <location>
        <begin position="231"/>
        <end position="242"/>
    </location>
</feature>
<dbReference type="SMART" id="SM00343">
    <property type="entry name" value="ZnF_C2HC"/>
    <property type="match status" value="1"/>
</dbReference>
<gene>
    <name evidence="4" type="ORF">B9Z65_8921</name>
</gene>
<evidence type="ECO:0000313" key="4">
    <source>
        <dbReference type="EMBL" id="PSK33407.1"/>
    </source>
</evidence>
<feature type="compositionally biased region" description="Basic and acidic residues" evidence="2">
    <location>
        <begin position="9"/>
        <end position="28"/>
    </location>
</feature>
<evidence type="ECO:0000313" key="5">
    <source>
        <dbReference type="Proteomes" id="UP000243723"/>
    </source>
</evidence>
<dbReference type="OrthoDB" id="3884315at2759"/>
<dbReference type="GO" id="GO:0003676">
    <property type="term" value="F:nucleic acid binding"/>
    <property type="evidence" value="ECO:0007669"/>
    <property type="project" value="InterPro"/>
</dbReference>
<reference evidence="4 5" key="1">
    <citation type="submission" date="2017-05" db="EMBL/GenBank/DDBJ databases">
        <title>Draft genome sequence of Elsinoe australis.</title>
        <authorList>
            <person name="Cheng Q."/>
        </authorList>
    </citation>
    <scope>NUCLEOTIDE SEQUENCE [LARGE SCALE GENOMIC DNA]</scope>
    <source>
        <strain evidence="4 5">NL1</strain>
    </source>
</reference>
<dbReference type="PROSITE" id="PS50158">
    <property type="entry name" value="ZF_CCHC"/>
    <property type="match status" value="1"/>
</dbReference>
<comment type="caution">
    <text evidence="4">The sequence shown here is derived from an EMBL/GenBank/DDBJ whole genome shotgun (WGS) entry which is preliminary data.</text>
</comment>
<accession>A0A2P7YBU4</accession>
<dbReference type="AlphaFoldDB" id="A0A2P7YBU4"/>
<feature type="region of interest" description="Disordered" evidence="2">
    <location>
        <begin position="291"/>
        <end position="336"/>
    </location>
</feature>
<evidence type="ECO:0000256" key="1">
    <source>
        <dbReference type="PROSITE-ProRule" id="PRU00047"/>
    </source>
</evidence>
<proteinExistence type="predicted"/>
<protein>
    <recommendedName>
        <fullName evidence="3">CCHC-type domain-containing protein</fullName>
    </recommendedName>
</protein>
<dbReference type="PANTHER" id="PTHR15503">
    <property type="entry name" value="LDOC1 RELATED"/>
    <property type="match status" value="1"/>
</dbReference>
<dbReference type="InterPro" id="IPR005162">
    <property type="entry name" value="Retrotrans_gag_dom"/>
</dbReference>
<dbReference type="SUPFAM" id="SSF57756">
    <property type="entry name" value="Retrovirus zinc finger-like domains"/>
    <property type="match status" value="1"/>
</dbReference>
<feature type="compositionally biased region" description="Basic and acidic residues" evidence="2">
    <location>
        <begin position="324"/>
        <end position="335"/>
    </location>
</feature>
<dbReference type="Proteomes" id="UP000243723">
    <property type="component" value="Unassembled WGS sequence"/>
</dbReference>
<dbReference type="InterPro" id="IPR001878">
    <property type="entry name" value="Znf_CCHC"/>
</dbReference>
<name>A0A2P7YBU4_9PEZI</name>
<feature type="compositionally biased region" description="Basic and acidic residues" evidence="2">
    <location>
        <begin position="307"/>
        <end position="316"/>
    </location>
</feature>
<dbReference type="Pfam" id="PF03732">
    <property type="entry name" value="Retrotrans_gag"/>
    <property type="match status" value="1"/>
</dbReference>
<dbReference type="STRING" id="40998.A0A2P7YBU4"/>
<keyword evidence="5" id="KW-1185">Reference proteome</keyword>
<dbReference type="GO" id="GO:0008270">
    <property type="term" value="F:zinc ion binding"/>
    <property type="evidence" value="ECO:0007669"/>
    <property type="project" value="UniProtKB-KW"/>
</dbReference>
<organism evidence="4 5">
    <name type="scientific">Elsinoe australis</name>
    <dbReference type="NCBI Taxonomy" id="40998"/>
    <lineage>
        <taxon>Eukaryota</taxon>
        <taxon>Fungi</taxon>
        <taxon>Dikarya</taxon>
        <taxon>Ascomycota</taxon>
        <taxon>Pezizomycotina</taxon>
        <taxon>Dothideomycetes</taxon>
        <taxon>Dothideomycetidae</taxon>
        <taxon>Myriangiales</taxon>
        <taxon>Elsinoaceae</taxon>
        <taxon>Elsinoe</taxon>
    </lineage>
</organism>
<feature type="region of interest" description="Disordered" evidence="2">
    <location>
        <begin position="227"/>
        <end position="247"/>
    </location>
</feature>
<keyword evidence="1" id="KW-0479">Metal-binding</keyword>
<dbReference type="Pfam" id="PF00098">
    <property type="entry name" value="zf-CCHC"/>
    <property type="match status" value="1"/>
</dbReference>
<evidence type="ECO:0000259" key="3">
    <source>
        <dbReference type="PROSITE" id="PS50158"/>
    </source>
</evidence>